<reference evidence="3 4" key="3">
    <citation type="submission" date="2021-03" db="EMBL/GenBank/DDBJ databases">
        <authorList>
            <person name="Stanton E."/>
        </authorList>
    </citation>
    <scope>NUCLEOTIDE SEQUENCE [LARGE SCALE GENOMIC DNA]</scope>
    <source>
        <strain evidence="3 4">2020EL-00037</strain>
    </source>
</reference>
<dbReference type="EMBL" id="DACXIC010000082">
    <property type="protein sequence ID" value="HAU4360322.1"/>
    <property type="molecule type" value="Genomic_DNA"/>
</dbReference>
<gene>
    <name evidence="2" type="ORF">F6W21_28845</name>
    <name evidence="3" type="ORF">J7S78_30210</name>
</gene>
<dbReference type="Proteomes" id="UP000868497">
    <property type="component" value="Unassembled WGS sequence"/>
</dbReference>
<dbReference type="InterPro" id="IPR025391">
    <property type="entry name" value="DUF4123"/>
</dbReference>
<protein>
    <submittedName>
        <fullName evidence="2">DUF4123 domain-containing protein</fullName>
    </submittedName>
</protein>
<comment type="caution">
    <text evidence="2">The sequence shown here is derived from an EMBL/GenBank/DDBJ whole genome shotgun (WGS) entry which is preliminary data.</text>
</comment>
<name>A0AAD3UR09_KLEOX</name>
<evidence type="ECO:0000259" key="1">
    <source>
        <dbReference type="Pfam" id="PF13503"/>
    </source>
</evidence>
<sequence length="276" mass="32396">MDADTDNSILNWLKQIEQVCACLDTVSVNIIVDQAGDAPSLVHDLMRFQPQIAWVSLLENEPENEFIEDAPLFLQLCIDVWQHKEWLSALLRQYNDPARILLFFSVCDFSLLAKHLQNLIIAEWEGRKGLMRFYDTRVFPALVTSVLTEQQKNYFLHIAQLWSWRNRDGQSVWFRGENCEYNFSETTLLTLTDAQYSQLGMISDIEGFIRKYHFRHPEFTKQTLFNHLWQRLQMMDEETPLDNERFFSEYLSGGGDSKPSIKRRDLINNGSVIFRA</sequence>
<dbReference type="Proteomes" id="UP000673434">
    <property type="component" value="Unassembled WGS sequence"/>
</dbReference>
<dbReference type="RefSeq" id="WP_016809479.1">
    <property type="nucleotide sequence ID" value="NZ_CABGTQ010000066.1"/>
</dbReference>
<feature type="domain" description="DUF4123" evidence="1">
    <location>
        <begin position="31"/>
        <end position="151"/>
    </location>
</feature>
<evidence type="ECO:0000313" key="5">
    <source>
        <dbReference type="Proteomes" id="UP000868497"/>
    </source>
</evidence>
<reference evidence="2" key="2">
    <citation type="submission" date="2019-09" db="EMBL/GenBank/DDBJ databases">
        <authorList>
            <consortium name="NCBI Pathogen Detection Project"/>
        </authorList>
    </citation>
    <scope>NUCLEOTIDE SEQUENCE</scope>
    <source>
        <strain evidence="2">AUSMDU00005748</strain>
    </source>
</reference>
<dbReference type="AlphaFoldDB" id="A0AAD3UR09"/>
<evidence type="ECO:0000313" key="2">
    <source>
        <dbReference type="EMBL" id="HAU4360322.1"/>
    </source>
</evidence>
<organism evidence="2 5">
    <name type="scientific">Klebsiella oxytoca</name>
    <dbReference type="NCBI Taxonomy" id="571"/>
    <lineage>
        <taxon>Bacteria</taxon>
        <taxon>Pseudomonadati</taxon>
        <taxon>Pseudomonadota</taxon>
        <taxon>Gammaproteobacteria</taxon>
        <taxon>Enterobacterales</taxon>
        <taxon>Enterobacteriaceae</taxon>
        <taxon>Klebsiella/Raoultella group</taxon>
        <taxon>Klebsiella</taxon>
    </lineage>
</organism>
<evidence type="ECO:0000313" key="4">
    <source>
        <dbReference type="Proteomes" id="UP000673434"/>
    </source>
</evidence>
<dbReference type="EMBL" id="JAGKON010000050">
    <property type="protein sequence ID" value="MBQ0604070.1"/>
    <property type="molecule type" value="Genomic_DNA"/>
</dbReference>
<keyword evidence="4" id="KW-1185">Reference proteome</keyword>
<accession>A0AAD3UR09</accession>
<dbReference type="Pfam" id="PF13503">
    <property type="entry name" value="DUF4123"/>
    <property type="match status" value="1"/>
</dbReference>
<evidence type="ECO:0000313" key="3">
    <source>
        <dbReference type="EMBL" id="MBQ0604070.1"/>
    </source>
</evidence>
<proteinExistence type="predicted"/>
<reference evidence="2" key="1">
    <citation type="journal article" date="2018" name="Genome Biol.">
        <title>SKESA: strategic k-mer extension for scrupulous assemblies.</title>
        <authorList>
            <person name="Souvorov A."/>
            <person name="Agarwala R."/>
            <person name="Lipman D.J."/>
        </authorList>
    </citation>
    <scope>NUCLEOTIDE SEQUENCE</scope>
    <source>
        <strain evidence="2">AUSMDU00005748</strain>
    </source>
</reference>